<evidence type="ECO:0000313" key="2">
    <source>
        <dbReference type="EMBL" id="KAJ1687047.1"/>
    </source>
</evidence>
<dbReference type="EMBL" id="JAMQYH010000005">
    <property type="protein sequence ID" value="KAJ1687047.1"/>
    <property type="molecule type" value="Genomic_DNA"/>
</dbReference>
<proteinExistence type="predicted"/>
<accession>A0A9Q0C4A6</accession>
<dbReference type="Proteomes" id="UP001151287">
    <property type="component" value="Unassembled WGS sequence"/>
</dbReference>
<evidence type="ECO:0000313" key="3">
    <source>
        <dbReference type="Proteomes" id="UP001151287"/>
    </source>
</evidence>
<evidence type="ECO:0000256" key="1">
    <source>
        <dbReference type="SAM" id="MobiDB-lite"/>
    </source>
</evidence>
<dbReference type="AlphaFoldDB" id="A0A9Q0C4A6"/>
<protein>
    <submittedName>
        <fullName evidence="2">Uncharacterized protein</fullName>
    </submittedName>
</protein>
<sequence>MSDNHLFRLKIRLSLPHSLSARATPPIDSMDSEATPRRVIDSNTRNLHTVSPSPSPSPSPLRLWRPAAQRNMRNQWSKLLVSKDSWFSAASDGRSHATSLVNAFLSQRFMLQRDLGVLKDMPAIREKACQKLAYQQELCRSALLSSYKDMVLSVSQMVKASKSMRVFLKASTGSPIVQFCDQPEVMNDSGDGGGVPVFSSFSISDFEELAQELVAMFVLELALKRLLVAEFTSMQSEKEIEENDTTRCVRELFEGELDELRLIGLLSGESYDMLPPHIKDLIGLSSQSLLLSHEATESVLQVYLTSWLANVNLNSSRIDEIILVVEETMQLKL</sequence>
<name>A0A9Q0C4A6_9POAL</name>
<feature type="region of interest" description="Disordered" evidence="1">
    <location>
        <begin position="42"/>
        <end position="61"/>
    </location>
</feature>
<dbReference type="OrthoDB" id="1913984at2759"/>
<keyword evidence="3" id="KW-1185">Reference proteome</keyword>
<gene>
    <name evidence="2" type="ORF">LUZ63_018437</name>
</gene>
<reference evidence="2" key="1">
    <citation type="journal article" date="2022" name="Cell">
        <title>Repeat-based holocentromeres influence genome architecture and karyotype evolution.</title>
        <authorList>
            <person name="Hofstatter P.G."/>
            <person name="Thangavel G."/>
            <person name="Lux T."/>
            <person name="Neumann P."/>
            <person name="Vondrak T."/>
            <person name="Novak P."/>
            <person name="Zhang M."/>
            <person name="Costa L."/>
            <person name="Castellani M."/>
            <person name="Scott A."/>
            <person name="Toegelov H."/>
            <person name="Fuchs J."/>
            <person name="Mata-Sucre Y."/>
            <person name="Dias Y."/>
            <person name="Vanzela A.L.L."/>
            <person name="Huettel B."/>
            <person name="Almeida C.C.S."/>
            <person name="Simkova H."/>
            <person name="Souza G."/>
            <person name="Pedrosa-Harand A."/>
            <person name="Macas J."/>
            <person name="Mayer K.F.X."/>
            <person name="Houben A."/>
            <person name="Marques A."/>
        </authorList>
    </citation>
    <scope>NUCLEOTIDE SEQUENCE</scope>
    <source>
        <strain evidence="2">RhyBre1mFocal</strain>
    </source>
</reference>
<organism evidence="2 3">
    <name type="scientific">Rhynchospora breviuscula</name>
    <dbReference type="NCBI Taxonomy" id="2022672"/>
    <lineage>
        <taxon>Eukaryota</taxon>
        <taxon>Viridiplantae</taxon>
        <taxon>Streptophyta</taxon>
        <taxon>Embryophyta</taxon>
        <taxon>Tracheophyta</taxon>
        <taxon>Spermatophyta</taxon>
        <taxon>Magnoliopsida</taxon>
        <taxon>Liliopsida</taxon>
        <taxon>Poales</taxon>
        <taxon>Cyperaceae</taxon>
        <taxon>Cyperoideae</taxon>
        <taxon>Rhynchosporeae</taxon>
        <taxon>Rhynchospora</taxon>
    </lineage>
</organism>
<comment type="caution">
    <text evidence="2">The sequence shown here is derived from an EMBL/GenBank/DDBJ whole genome shotgun (WGS) entry which is preliminary data.</text>
</comment>
<dbReference type="PANTHER" id="PTHR15827">
    <property type="entry name" value="CYCLIN-DEPENDENT KINASE 2-INTERACTING PROTEIN"/>
    <property type="match status" value="1"/>
</dbReference>
<dbReference type="PANTHER" id="PTHR15827:SF2">
    <property type="entry name" value="CYCLIN-DEPENDENT KINASE 2-INTERACTING PROTEIN"/>
    <property type="match status" value="1"/>
</dbReference>